<evidence type="ECO:0000313" key="11">
    <source>
        <dbReference type="Proteomes" id="UP000054007"/>
    </source>
</evidence>
<dbReference type="OrthoDB" id="26401at2759"/>
<dbReference type="GO" id="GO:0005680">
    <property type="term" value="C:anaphase-promoting complex"/>
    <property type="evidence" value="ECO:0007669"/>
    <property type="project" value="InterPro"/>
</dbReference>
<evidence type="ECO:0000256" key="2">
    <source>
        <dbReference type="ARBA" id="ARBA00022618"/>
    </source>
</evidence>
<dbReference type="Pfam" id="PF12859">
    <property type="entry name" value="ANAPC1"/>
    <property type="match status" value="1"/>
</dbReference>
<protein>
    <submittedName>
        <fullName evidence="10">Uncharacterized protein</fullName>
    </submittedName>
</protein>
<feature type="compositionally biased region" description="Polar residues" evidence="6">
    <location>
        <begin position="362"/>
        <end position="372"/>
    </location>
</feature>
<dbReference type="GO" id="GO:0070979">
    <property type="term" value="P:protein K11-linked ubiquitination"/>
    <property type="evidence" value="ECO:0007669"/>
    <property type="project" value="TreeGrafter"/>
</dbReference>
<feature type="domain" description="Anaphase-promoting complex subunit 1 beta-sandwich" evidence="9">
    <location>
        <begin position="1539"/>
        <end position="1617"/>
    </location>
</feature>
<dbReference type="PANTHER" id="PTHR12827:SF3">
    <property type="entry name" value="ANAPHASE-PROMOTING COMPLEX SUBUNIT 1"/>
    <property type="match status" value="1"/>
</dbReference>
<feature type="domain" description="Anaphase-promoting complex subunit 1 C-terminal" evidence="8">
    <location>
        <begin position="1665"/>
        <end position="1828"/>
    </location>
</feature>
<dbReference type="Proteomes" id="UP000054007">
    <property type="component" value="Unassembled WGS sequence"/>
</dbReference>
<evidence type="ECO:0000259" key="9">
    <source>
        <dbReference type="Pfam" id="PF21282"/>
    </source>
</evidence>
<sequence length="1908" mass="212406">MDPTVSIKLDVRPAGPDRAQEFLVKDAPKESELRPESSLLKEIREALRGAPSMSDPRAAENQIREYREADVALIWNDTRVVQTVGGVIRRQWDFSLEKQKVEYACTGLLQHIVPEVQLGGHDYTFPATSVPSTEDKKSTFGPFAQSSQPSGYSETVVLERTVFIFLRRIGMAFMDNGIQHTFSVPFVVRAAFPVAPFGVLLQRSLDPHEYLDADENDPVLPTIFTLSHPLAEISPLGVTGGIHGEPPQLIDEEKLCKSPLPTIPFDEWVVWTSFTEPMQLMVTVQQDGTHYNVWQYQHIEPISAPQPLPRERIRERARKRQSLAPRDFPLPAEAAPISLLPDMPPALTGTASLQSLMTQPPQLQLPSLNDTDAASPGSPRRNRGNSLSDSLDRMKMDDDISYLPVENGRMKTSFWAHKLYTAEIPGADRTPDTKHRAEAALFDDRVSREGESALLAICLGSGQTALLSMTRGANHALVVKLHSSIPAISIGRCWATRSGVADLITIDTNNEVVISTIGGHLIKLDIPWKHDSSAMDVDDRPTPRFTKVKVIEKEEILLTGPNVRLRARISLRPRTRLGSQCMQIISLCLTTEIFVRLQQIFLTNWSQKGFVSSGDVEFHAFAAAICTLCGIAPAPAPRPKTPWESLAYSDTAKRFEGDIALRASGLQLPTRSGDSEGLPSLRSDGRTLPLLAPILYALHLLAEDMRFAVDRYQDLRKLVGLICPFAAWVRPEWADYWRRLIPSAVDSNIWPMRPPAQKPTFDDRIPVWPPDVSAILYGRISNPEWQVPSFSIADLSARFAVKPSFAYGGEEPLEEIRHLTEVYRVLSDPRMATTSKRAEYAVRLIMARSGKVATMLEYLPLGIAAPLREAIRSCQLHPPLLWSFRLYKAIGRNDVAASSMEHPAPLGLRDGYRTIKESIDSKEQRSAMSTLLFDAYVQATGDIERMSSVERDAEEFAKVRFGTDRRLEDVARMLDSSRIQTYKQLQVERAEPLSEPDQQKEYQHQALRVAERTIALTHGRSMFTFGAVLQVNRESYSIPPMCYSIKIHPNNISVSLEMKLLPPDSITWGEFHNGVAAGLRIGSTALGVDSSWISFNKPGELSAAHAGVLFGLGLNGHLKQMVAWNTFQYLTPKHDLTSIGVLLGLAASHVGSGNRKVTKLLAVHTPALLPTPSVDLNISLITQSAGLIGMGLLYMGTKHRRYADVCLREIRRRDLVEPTLQNEYRETYTTCAALGFGLIMLGKGSTIPADIDMVERLTVLIHGENPNNITPGRRPTFDLTLTSPAATIALGLMYLRTSRQDIADILALPDTVVGLNRVQPSFLLLRVLARSLIMWADITPTAAWLDAQIPAAIRAAVETRHKMGAAADDALELAYYNIIAGCCFVVGLKYAGTARQEAYKLIIRFYDIFTRLVYSNGPSFDNRIRRSAVRDGLNLICIALSMVMAGTGEITSFRRLRYAYGMFSQTMYHPSHKFGIHVSTYHAIGMLFLGGGRYTLGTSDAAIAGMVMAFFPRYHHISADNKVYLQALRHMWVLAVEPRCLVARDVTTNEVVYLPLKLIFKEGPAQLISPTLIPEMSLIKAVRVDVPRYWPFTLDLENLPSHRRALIKNQTIFVKRRTAFLSYTEDPRGSRSLFVRSQASAGEAAILDNPQIQDEGSHPASDLSEFITSFSNDPIYLAFAEHFVDQPGANDDERLFFTYCHAALYDAILQGKQESLQGHLSLYQYRTMKMDDPHFQLRLQDLRFATDFYSKIFDRRFSGRAENNPRTPLMRDSTLVSALCALDAQLDAVRVDPEFMRLLARYTAGLEVQLGPGDATKMAWYLVRNAVPVSMLLGVIKGLAQKAYAQCYPGTLPAGTMDSPGLDRGIKEVLHHTGSKMTTAMGSGWSVRSLDEIVELWKMEQNPASGSV</sequence>
<dbReference type="InterPro" id="IPR049255">
    <property type="entry name" value="Apc1_N"/>
</dbReference>
<dbReference type="GO" id="GO:0051301">
    <property type="term" value="P:cell division"/>
    <property type="evidence" value="ECO:0007669"/>
    <property type="project" value="UniProtKB-KW"/>
</dbReference>
<dbReference type="GO" id="GO:0060090">
    <property type="term" value="F:molecular adaptor activity"/>
    <property type="evidence" value="ECO:0007669"/>
    <property type="project" value="TreeGrafter"/>
</dbReference>
<comment type="similarity">
    <text evidence="1">Belongs to the APC1 family.</text>
</comment>
<keyword evidence="11" id="KW-1185">Reference proteome</keyword>
<dbReference type="PANTHER" id="PTHR12827">
    <property type="entry name" value="MEIOTIC CHECKPOINT REGULATOR TSG24 FAMILY MEMBER"/>
    <property type="match status" value="1"/>
</dbReference>
<evidence type="ECO:0000256" key="1">
    <source>
        <dbReference type="ARBA" id="ARBA00010547"/>
    </source>
</evidence>
<feature type="domain" description="Anaphase-promoting complex subunit 1 N-terminal" evidence="7">
    <location>
        <begin position="72"/>
        <end position="207"/>
    </location>
</feature>
<proteinExistence type="inferred from homology"/>
<name>A0A0D7B360_9AGAR</name>
<evidence type="ECO:0000256" key="5">
    <source>
        <dbReference type="ARBA" id="ARBA00023306"/>
    </source>
</evidence>
<dbReference type="GO" id="GO:0007091">
    <property type="term" value="P:metaphase/anaphase transition of mitotic cell cycle"/>
    <property type="evidence" value="ECO:0007669"/>
    <property type="project" value="TreeGrafter"/>
</dbReference>
<organism evidence="10 11">
    <name type="scientific">Cylindrobasidium torrendii FP15055 ss-10</name>
    <dbReference type="NCBI Taxonomy" id="1314674"/>
    <lineage>
        <taxon>Eukaryota</taxon>
        <taxon>Fungi</taxon>
        <taxon>Dikarya</taxon>
        <taxon>Basidiomycota</taxon>
        <taxon>Agaricomycotina</taxon>
        <taxon>Agaricomycetes</taxon>
        <taxon>Agaricomycetidae</taxon>
        <taxon>Agaricales</taxon>
        <taxon>Marasmiineae</taxon>
        <taxon>Physalacriaceae</taxon>
        <taxon>Cylindrobasidium</taxon>
    </lineage>
</organism>
<keyword evidence="2" id="KW-0132">Cell division</keyword>
<dbReference type="InterPro" id="IPR024990">
    <property type="entry name" value="Apc1"/>
</dbReference>
<reference evidence="10 11" key="1">
    <citation type="journal article" date="2015" name="Fungal Genet. Biol.">
        <title>Evolution of novel wood decay mechanisms in Agaricales revealed by the genome sequences of Fistulina hepatica and Cylindrobasidium torrendii.</title>
        <authorList>
            <person name="Floudas D."/>
            <person name="Held B.W."/>
            <person name="Riley R."/>
            <person name="Nagy L.G."/>
            <person name="Koehler G."/>
            <person name="Ransdell A.S."/>
            <person name="Younus H."/>
            <person name="Chow J."/>
            <person name="Chiniquy J."/>
            <person name="Lipzen A."/>
            <person name="Tritt A."/>
            <person name="Sun H."/>
            <person name="Haridas S."/>
            <person name="LaButti K."/>
            <person name="Ohm R.A."/>
            <person name="Kues U."/>
            <person name="Blanchette R.A."/>
            <person name="Grigoriev I.V."/>
            <person name="Minto R.E."/>
            <person name="Hibbett D.S."/>
        </authorList>
    </citation>
    <scope>NUCLEOTIDE SEQUENCE [LARGE SCALE GENOMIC DNA]</scope>
    <source>
        <strain evidence="10 11">FP15055 ss-10</strain>
    </source>
</reference>
<dbReference type="STRING" id="1314674.A0A0D7B360"/>
<keyword evidence="3" id="KW-0677">Repeat</keyword>
<dbReference type="Pfam" id="PF21282">
    <property type="entry name" value="APC1_3rd"/>
    <property type="match status" value="1"/>
</dbReference>
<evidence type="ECO:0000256" key="3">
    <source>
        <dbReference type="ARBA" id="ARBA00022737"/>
    </source>
</evidence>
<evidence type="ECO:0000259" key="7">
    <source>
        <dbReference type="Pfam" id="PF12859"/>
    </source>
</evidence>
<evidence type="ECO:0000259" key="8">
    <source>
        <dbReference type="Pfam" id="PF18122"/>
    </source>
</evidence>
<evidence type="ECO:0000256" key="4">
    <source>
        <dbReference type="ARBA" id="ARBA00022776"/>
    </source>
</evidence>
<dbReference type="EMBL" id="KN880607">
    <property type="protein sequence ID" value="KIY65028.1"/>
    <property type="molecule type" value="Genomic_DNA"/>
</dbReference>
<dbReference type="InterPro" id="IPR048971">
    <property type="entry name" value="Apc1_3rd"/>
</dbReference>
<evidence type="ECO:0000313" key="10">
    <source>
        <dbReference type="EMBL" id="KIY65028.1"/>
    </source>
</evidence>
<keyword evidence="4" id="KW-0498">Mitosis</keyword>
<dbReference type="InterPro" id="IPR011989">
    <property type="entry name" value="ARM-like"/>
</dbReference>
<dbReference type="GO" id="GO:0031145">
    <property type="term" value="P:anaphase-promoting complex-dependent catabolic process"/>
    <property type="evidence" value="ECO:0007669"/>
    <property type="project" value="TreeGrafter"/>
</dbReference>
<evidence type="ECO:0000256" key="6">
    <source>
        <dbReference type="SAM" id="MobiDB-lite"/>
    </source>
</evidence>
<dbReference type="InterPro" id="IPR041221">
    <property type="entry name" value="APC1_C"/>
</dbReference>
<accession>A0A0D7B360</accession>
<feature type="region of interest" description="Disordered" evidence="6">
    <location>
        <begin position="362"/>
        <end position="392"/>
    </location>
</feature>
<dbReference type="Gene3D" id="1.25.10.10">
    <property type="entry name" value="Leucine-rich Repeat Variant"/>
    <property type="match status" value="2"/>
</dbReference>
<gene>
    <name evidence="10" type="ORF">CYLTODRAFT_380020</name>
</gene>
<keyword evidence="5" id="KW-0131">Cell cycle</keyword>
<dbReference type="Pfam" id="PF18122">
    <property type="entry name" value="APC1_C"/>
    <property type="match status" value="1"/>
</dbReference>